<comment type="caution">
    <text evidence="2">The sequence shown here is derived from an EMBL/GenBank/DDBJ whole genome shotgun (WGS) entry which is preliminary data.</text>
</comment>
<dbReference type="InterPro" id="IPR023875">
    <property type="entry name" value="DNA_repair_put"/>
</dbReference>
<dbReference type="Pfam" id="PF13566">
    <property type="entry name" value="DUF4130"/>
    <property type="match status" value="1"/>
</dbReference>
<dbReference type="InterPro" id="IPR025404">
    <property type="entry name" value="DUF4130"/>
</dbReference>
<reference evidence="2" key="1">
    <citation type="submission" date="2021-10" db="EMBL/GenBank/DDBJ databases">
        <title>Anaerobic single-cell dispensing facilitates the cultivation of human gut bacteria.</title>
        <authorList>
            <person name="Afrizal A."/>
        </authorList>
    </citation>
    <scope>NUCLEOTIDE SEQUENCE</scope>
    <source>
        <strain evidence="2">CLA-AA-H204</strain>
    </source>
</reference>
<dbReference type="Proteomes" id="UP001198893">
    <property type="component" value="Unassembled WGS sequence"/>
</dbReference>
<dbReference type="NCBIfam" id="TIGR03915">
    <property type="entry name" value="SAM_7_link_chp"/>
    <property type="match status" value="1"/>
</dbReference>
<evidence type="ECO:0000259" key="1">
    <source>
        <dbReference type="Pfam" id="PF13566"/>
    </source>
</evidence>
<dbReference type="AlphaFoldDB" id="A0AAW4WAH7"/>
<gene>
    <name evidence="2" type="ORF">LKD47_05570</name>
</gene>
<feature type="domain" description="DUF4130" evidence="1">
    <location>
        <begin position="92"/>
        <end position="258"/>
    </location>
</feature>
<sequence>MHIFLCEDSIDGIFTGIYDAWASRYGHKNIKLCINDTITYELFSEYITVTPDSEKSKKVGRTIIARLGMEVYQDILQAVLAHDDKKKNKHPDKADCIYRTLLYGFSLADGHRILQALGNPYIARVFELSRSTGNEAHHLLGFLRFQELENGVLFSTIRPKNQVISVLAEHFTDRLPQEHFMIYDATHQIAAIHKAGSGYFLTDASNLNPDVITRLSPAEKEYQKLWCGFFDSIAIEARKNPKLQSQNIPKRFWKDTVELASGK</sequence>
<accession>A0AAW4WAH7</accession>
<organism evidence="2 3">
    <name type="scientific">Roseburia amylophila</name>
    <dbReference type="NCBI Taxonomy" id="2981794"/>
    <lineage>
        <taxon>Bacteria</taxon>
        <taxon>Bacillati</taxon>
        <taxon>Bacillota</taxon>
        <taxon>Clostridia</taxon>
        <taxon>Lachnospirales</taxon>
        <taxon>Lachnospiraceae</taxon>
        <taxon>Roseburia</taxon>
    </lineage>
</organism>
<dbReference type="EMBL" id="JAJEQW010000004">
    <property type="protein sequence ID" value="MCC2241775.1"/>
    <property type="molecule type" value="Genomic_DNA"/>
</dbReference>
<proteinExistence type="predicted"/>
<evidence type="ECO:0000313" key="2">
    <source>
        <dbReference type="EMBL" id="MCC2241775.1"/>
    </source>
</evidence>
<dbReference type="RefSeq" id="WP_227709873.1">
    <property type="nucleotide sequence ID" value="NZ_JAJEQW010000004.1"/>
</dbReference>
<evidence type="ECO:0000313" key="3">
    <source>
        <dbReference type="Proteomes" id="UP001198893"/>
    </source>
</evidence>
<name>A0AAW4WAH7_9FIRM</name>
<protein>
    <submittedName>
        <fullName evidence="2">TIGR03915 family putative DNA repair protein</fullName>
    </submittedName>
</protein>